<organism evidence="2 3">
    <name type="scientific">Acetivibrio clariflavus (strain DSM 19732 / NBRC 101661 / EBR45)</name>
    <name type="common">Clostridium clariflavum</name>
    <dbReference type="NCBI Taxonomy" id="720554"/>
    <lineage>
        <taxon>Bacteria</taxon>
        <taxon>Bacillati</taxon>
        <taxon>Bacillota</taxon>
        <taxon>Clostridia</taxon>
        <taxon>Eubacteriales</taxon>
        <taxon>Oscillospiraceae</taxon>
        <taxon>Acetivibrio</taxon>
    </lineage>
</organism>
<feature type="transmembrane region" description="Helical" evidence="1">
    <location>
        <begin position="129"/>
        <end position="148"/>
    </location>
</feature>
<feature type="transmembrane region" description="Helical" evidence="1">
    <location>
        <begin position="91"/>
        <end position="109"/>
    </location>
</feature>
<keyword evidence="1" id="KW-0812">Transmembrane</keyword>
<reference evidence="3" key="1">
    <citation type="submission" date="2011-12" db="EMBL/GenBank/DDBJ databases">
        <title>Complete sequence of Clostridium clariflavum DSM 19732.</title>
        <authorList>
            <consortium name="US DOE Joint Genome Institute"/>
            <person name="Lucas S."/>
            <person name="Han J."/>
            <person name="Lapidus A."/>
            <person name="Cheng J.-F."/>
            <person name="Goodwin L."/>
            <person name="Pitluck S."/>
            <person name="Peters L."/>
            <person name="Teshima H."/>
            <person name="Detter J.C."/>
            <person name="Han C."/>
            <person name="Tapia R."/>
            <person name="Land M."/>
            <person name="Hauser L."/>
            <person name="Kyrpides N."/>
            <person name="Ivanova N."/>
            <person name="Pagani I."/>
            <person name="Kitzmiller T."/>
            <person name="Lynd L."/>
            <person name="Izquierdo J."/>
            <person name="Woyke T."/>
        </authorList>
    </citation>
    <scope>NUCLEOTIDE SEQUENCE [LARGE SCALE GENOMIC DNA]</scope>
    <source>
        <strain evidence="3">DSM 19732 / NBRC 101661 / EBR45</strain>
    </source>
</reference>
<proteinExistence type="predicted"/>
<dbReference type="eggNOG" id="COG0597">
    <property type="taxonomic scope" value="Bacteria"/>
</dbReference>
<dbReference type="Proteomes" id="UP000005435">
    <property type="component" value="Chromosome"/>
</dbReference>
<keyword evidence="1" id="KW-0472">Membrane</keyword>
<dbReference type="GO" id="GO:0004190">
    <property type="term" value="F:aspartic-type endopeptidase activity"/>
    <property type="evidence" value="ECO:0007669"/>
    <property type="project" value="InterPro"/>
</dbReference>
<dbReference type="STRING" id="720554.Clocl_3384"/>
<dbReference type="InterPro" id="IPR001872">
    <property type="entry name" value="Peptidase_A8"/>
</dbReference>
<dbReference type="KEGG" id="ccl:Clocl_3384"/>
<gene>
    <name evidence="2" type="ordered locus">Clocl_3384</name>
</gene>
<dbReference type="GO" id="GO:0016020">
    <property type="term" value="C:membrane"/>
    <property type="evidence" value="ECO:0007669"/>
    <property type="project" value="InterPro"/>
</dbReference>
<dbReference type="AlphaFoldDB" id="G8LXG4"/>
<sequence length="170" mass="19573">MFIVILLTAIDLIIKYVIYNNFMDTKILLFNRFVGFLPLINKTQMSFLNKELGMGVSNSVLIVINFLLLLILIFLYYRFYKLGYLNFHTKLILALFISASICSITDKIVLGGSLDYILLNKTVCDLKDIYLIIANVYVFVYMIKNISFSSSIKDDLLLLKKILGLKVEDK</sequence>
<accession>G8LXG4</accession>
<keyword evidence="1" id="KW-1133">Transmembrane helix</keyword>
<evidence type="ECO:0000313" key="3">
    <source>
        <dbReference type="Proteomes" id="UP000005435"/>
    </source>
</evidence>
<reference evidence="2 3" key="2">
    <citation type="journal article" date="2012" name="Stand. Genomic Sci.">
        <title>Complete Genome Sequence of Clostridium clariflavum DSM 19732.</title>
        <authorList>
            <person name="Izquierdo J.A."/>
            <person name="Goodwin L."/>
            <person name="Davenport K.W."/>
            <person name="Teshima H."/>
            <person name="Bruce D."/>
            <person name="Detter C."/>
            <person name="Tapia R."/>
            <person name="Han S."/>
            <person name="Land M."/>
            <person name="Hauser L."/>
            <person name="Jeffries C.D."/>
            <person name="Han J."/>
            <person name="Pitluck S."/>
            <person name="Nolan M."/>
            <person name="Chen A."/>
            <person name="Huntemann M."/>
            <person name="Mavromatis K."/>
            <person name="Mikhailova N."/>
            <person name="Liolios K."/>
            <person name="Woyke T."/>
            <person name="Lynd L.R."/>
        </authorList>
    </citation>
    <scope>NUCLEOTIDE SEQUENCE [LARGE SCALE GENOMIC DNA]</scope>
    <source>
        <strain evidence="3">DSM 19732 / NBRC 101661 / EBR45</strain>
    </source>
</reference>
<protein>
    <submittedName>
        <fullName evidence="2">Uncharacterized protein</fullName>
    </submittedName>
</protein>
<dbReference type="Pfam" id="PF01252">
    <property type="entry name" value="Peptidase_A8"/>
    <property type="match status" value="1"/>
</dbReference>
<keyword evidence="3" id="KW-1185">Reference proteome</keyword>
<name>G8LXG4_ACECE</name>
<dbReference type="GO" id="GO:0006508">
    <property type="term" value="P:proteolysis"/>
    <property type="evidence" value="ECO:0007669"/>
    <property type="project" value="InterPro"/>
</dbReference>
<dbReference type="RefSeq" id="WP_014256414.1">
    <property type="nucleotide sequence ID" value="NC_016627.1"/>
</dbReference>
<dbReference type="HOGENOM" id="CLU_095240_0_0_9"/>
<evidence type="ECO:0000256" key="1">
    <source>
        <dbReference type="SAM" id="Phobius"/>
    </source>
</evidence>
<evidence type="ECO:0000313" key="2">
    <source>
        <dbReference type="EMBL" id="AEV69882.1"/>
    </source>
</evidence>
<dbReference type="EMBL" id="CP003065">
    <property type="protein sequence ID" value="AEV69882.1"/>
    <property type="molecule type" value="Genomic_DNA"/>
</dbReference>
<feature type="transmembrane region" description="Helical" evidence="1">
    <location>
        <begin position="60"/>
        <end position="79"/>
    </location>
</feature>
<dbReference type="OrthoDB" id="1653128at2"/>